<dbReference type="EMBL" id="WBZC01000064">
    <property type="protein sequence ID" value="KAB3530668.1"/>
    <property type="molecule type" value="Genomic_DNA"/>
</dbReference>
<organism evidence="2 3">
    <name type="scientific">Alkaliphilus pronyensis</name>
    <dbReference type="NCBI Taxonomy" id="1482732"/>
    <lineage>
        <taxon>Bacteria</taxon>
        <taxon>Bacillati</taxon>
        <taxon>Bacillota</taxon>
        <taxon>Clostridia</taxon>
        <taxon>Peptostreptococcales</taxon>
        <taxon>Natronincolaceae</taxon>
        <taxon>Alkaliphilus</taxon>
    </lineage>
</organism>
<sequence length="276" mass="32029">MNINYIKDHKLEYRTDLIKGLTSYNKAFAGDSPSTTSNVYVLDDKKLVGGCHTQLIWNWVNVQSLFYNNKKALIAIMNELYQFYKGKAEGIIVESYIKHRIEDFKLAGFKVLGVLVDKPIGFESHIMTNTNMTVIPVNHTYCIEIIKEKHENYTKIVDEEVKIYNKKFKINEAKTEIQYVALDKERFVGGVYGYIMQDYLYVSTLWVDEAYRCNDIATKLMDIIEADAIEKGYKNFYLGTCTFQAKGFYEKRGYKAVMITSNCPKGYDDYMMVKKS</sequence>
<dbReference type="SUPFAM" id="SSF55729">
    <property type="entry name" value="Acyl-CoA N-acyltransferases (Nat)"/>
    <property type="match status" value="1"/>
</dbReference>
<dbReference type="InterPro" id="IPR000182">
    <property type="entry name" value="GNAT_dom"/>
</dbReference>
<dbReference type="CDD" id="cd04301">
    <property type="entry name" value="NAT_SF"/>
    <property type="match status" value="1"/>
</dbReference>
<dbReference type="Gene3D" id="3.40.630.30">
    <property type="match status" value="1"/>
</dbReference>
<name>A0A6I0F5A8_9FIRM</name>
<dbReference type="PROSITE" id="PS51186">
    <property type="entry name" value="GNAT"/>
    <property type="match status" value="1"/>
</dbReference>
<gene>
    <name evidence="2" type="ORF">F8154_13650</name>
</gene>
<protein>
    <submittedName>
        <fullName evidence="2">GNAT family N-acetyltransferase</fullName>
    </submittedName>
</protein>
<feature type="domain" description="N-acetyltransferase" evidence="1">
    <location>
        <begin position="132"/>
        <end position="276"/>
    </location>
</feature>
<comment type="caution">
    <text evidence="2">The sequence shown here is derived from an EMBL/GenBank/DDBJ whole genome shotgun (WGS) entry which is preliminary data.</text>
</comment>
<evidence type="ECO:0000259" key="1">
    <source>
        <dbReference type="PROSITE" id="PS51186"/>
    </source>
</evidence>
<dbReference type="InterPro" id="IPR016181">
    <property type="entry name" value="Acyl_CoA_acyltransferase"/>
</dbReference>
<reference evidence="2 3" key="1">
    <citation type="submission" date="2019-10" db="EMBL/GenBank/DDBJ databases">
        <title>Alkaliphilus serpentinus sp. nov. and Alkaliphilus pronyensis sp. nov., two novel anaerobic alkaliphilic species isolated from the serpentinized-hosted hydrothermal field of the Prony Bay (New Caledonia).</title>
        <authorList>
            <person name="Postec A."/>
        </authorList>
    </citation>
    <scope>NUCLEOTIDE SEQUENCE [LARGE SCALE GENOMIC DNA]</scope>
    <source>
        <strain evidence="2 3">LacV</strain>
    </source>
</reference>
<accession>A0A6I0F5A8</accession>
<dbReference type="OrthoDB" id="9787920at2"/>
<dbReference type="Proteomes" id="UP000432715">
    <property type="component" value="Unassembled WGS sequence"/>
</dbReference>
<evidence type="ECO:0000313" key="2">
    <source>
        <dbReference type="EMBL" id="KAB3530668.1"/>
    </source>
</evidence>
<keyword evidence="3" id="KW-1185">Reference proteome</keyword>
<dbReference type="GO" id="GO:0016747">
    <property type="term" value="F:acyltransferase activity, transferring groups other than amino-acyl groups"/>
    <property type="evidence" value="ECO:0007669"/>
    <property type="project" value="InterPro"/>
</dbReference>
<dbReference type="Pfam" id="PF00583">
    <property type="entry name" value="Acetyltransf_1"/>
    <property type="match status" value="1"/>
</dbReference>
<dbReference type="AlphaFoldDB" id="A0A6I0F5A8"/>
<keyword evidence="2" id="KW-0808">Transferase</keyword>
<dbReference type="RefSeq" id="WP_151862174.1">
    <property type="nucleotide sequence ID" value="NZ_WBZC01000064.1"/>
</dbReference>
<proteinExistence type="predicted"/>
<evidence type="ECO:0000313" key="3">
    <source>
        <dbReference type="Proteomes" id="UP000432715"/>
    </source>
</evidence>